<evidence type="ECO:0000313" key="4">
    <source>
        <dbReference type="Proteomes" id="UP001500221"/>
    </source>
</evidence>
<evidence type="ECO:0000313" key="3">
    <source>
        <dbReference type="EMBL" id="GAA5155492.1"/>
    </source>
</evidence>
<keyword evidence="2" id="KW-0812">Transmembrane</keyword>
<dbReference type="Proteomes" id="UP001500221">
    <property type="component" value="Unassembled WGS sequence"/>
</dbReference>
<proteinExistence type="predicted"/>
<organism evidence="3 4">
    <name type="scientific">Nocardioides marinquilinus</name>
    <dbReference type="NCBI Taxonomy" id="1210400"/>
    <lineage>
        <taxon>Bacteria</taxon>
        <taxon>Bacillati</taxon>
        <taxon>Actinomycetota</taxon>
        <taxon>Actinomycetes</taxon>
        <taxon>Propionibacteriales</taxon>
        <taxon>Nocardioidaceae</taxon>
        <taxon>Nocardioides</taxon>
    </lineage>
</organism>
<protein>
    <recommendedName>
        <fullName evidence="5">DUF732 domain-containing protein</fullName>
    </recommendedName>
</protein>
<feature type="region of interest" description="Disordered" evidence="1">
    <location>
        <begin position="39"/>
        <end position="70"/>
    </location>
</feature>
<comment type="caution">
    <text evidence="3">The sequence shown here is derived from an EMBL/GenBank/DDBJ whole genome shotgun (WGS) entry which is preliminary data.</text>
</comment>
<keyword evidence="2" id="KW-0472">Membrane</keyword>
<name>A0ABP9Q809_9ACTN</name>
<dbReference type="RefSeq" id="WP_345463259.1">
    <property type="nucleotide sequence ID" value="NZ_BAABKG010000006.1"/>
</dbReference>
<gene>
    <name evidence="3" type="ORF">GCM10023340_40920</name>
</gene>
<sequence>MADAHLDRRVWAAVPLVLVALVVVLVLVLGGGADDGGGGGGGGAAPGDAAPDASGSPSPTATTTTSTAPTSPDQFCIAFRAFAEASNNLVATPTDPAAQDTLREAGRTLLDLPTPLGLSAGGEVSLEQLVAGSLAGIGEDVELDPGVEPDQKALDSYLATTCPA</sequence>
<keyword evidence="4" id="KW-1185">Reference proteome</keyword>
<reference evidence="4" key="1">
    <citation type="journal article" date="2019" name="Int. J. Syst. Evol. Microbiol.">
        <title>The Global Catalogue of Microorganisms (GCM) 10K type strain sequencing project: providing services to taxonomists for standard genome sequencing and annotation.</title>
        <authorList>
            <consortium name="The Broad Institute Genomics Platform"/>
            <consortium name="The Broad Institute Genome Sequencing Center for Infectious Disease"/>
            <person name="Wu L."/>
            <person name="Ma J."/>
        </authorList>
    </citation>
    <scope>NUCLEOTIDE SEQUENCE [LARGE SCALE GENOMIC DNA]</scope>
    <source>
        <strain evidence="4">JCM 18459</strain>
    </source>
</reference>
<feature type="compositionally biased region" description="Low complexity" evidence="1">
    <location>
        <begin position="46"/>
        <end position="70"/>
    </location>
</feature>
<evidence type="ECO:0008006" key="5">
    <source>
        <dbReference type="Google" id="ProtNLM"/>
    </source>
</evidence>
<dbReference type="EMBL" id="BAABKG010000006">
    <property type="protein sequence ID" value="GAA5155492.1"/>
    <property type="molecule type" value="Genomic_DNA"/>
</dbReference>
<feature type="transmembrane region" description="Helical" evidence="2">
    <location>
        <begin position="12"/>
        <end position="30"/>
    </location>
</feature>
<evidence type="ECO:0000256" key="2">
    <source>
        <dbReference type="SAM" id="Phobius"/>
    </source>
</evidence>
<evidence type="ECO:0000256" key="1">
    <source>
        <dbReference type="SAM" id="MobiDB-lite"/>
    </source>
</evidence>
<accession>A0ABP9Q809</accession>
<keyword evidence="2" id="KW-1133">Transmembrane helix</keyword>